<sequence>MHTTLQRPSSLHSYQAQYHQQQQQQQQPVSRPGGSTGKVQHMALEESDNIDDILCNLWPTSKRESYGMSANPFLILPTYPAQYHQQHQHQHQQPSGQYTPPEDPCGPMVSTYAQAAPLHHAWGEHPGIYALGTPSLAQKVSSGLSESRSISASIQIGDPEWRIDSPQQSVSPKQQALVAGHGKLLMDSPASPPPALVFWPPPPTGALQDSKPAAISLGLGHIRGQTNRSSTLGLRAGSSGGGGGQRPSAARLVTPEERVARLHTVSGLAARAVARRCLSGQMVDADALLRHQNAASFGVPLPSPQGRKPTFADVTRGSHD</sequence>
<keyword evidence="2" id="KW-1185">Reference proteome</keyword>
<comment type="caution">
    <text evidence="1">The sequence shown here is derived from an EMBL/GenBank/DDBJ whole genome shotgun (WGS) entry which is preliminary data.</text>
</comment>
<name>A0ACC1IL99_9FUNG</name>
<protein>
    <submittedName>
        <fullName evidence="1">Uncharacterized protein</fullName>
    </submittedName>
</protein>
<dbReference type="Proteomes" id="UP001150581">
    <property type="component" value="Unassembled WGS sequence"/>
</dbReference>
<proteinExistence type="predicted"/>
<organism evidence="1 2">
    <name type="scientific">Kickxella alabastrina</name>
    <dbReference type="NCBI Taxonomy" id="61397"/>
    <lineage>
        <taxon>Eukaryota</taxon>
        <taxon>Fungi</taxon>
        <taxon>Fungi incertae sedis</taxon>
        <taxon>Zoopagomycota</taxon>
        <taxon>Kickxellomycotina</taxon>
        <taxon>Kickxellomycetes</taxon>
        <taxon>Kickxellales</taxon>
        <taxon>Kickxellaceae</taxon>
        <taxon>Kickxella</taxon>
    </lineage>
</organism>
<dbReference type="EMBL" id="JANBPG010000421">
    <property type="protein sequence ID" value="KAJ1896665.1"/>
    <property type="molecule type" value="Genomic_DNA"/>
</dbReference>
<gene>
    <name evidence="1" type="ORF">LPJ66_003855</name>
</gene>
<evidence type="ECO:0000313" key="1">
    <source>
        <dbReference type="EMBL" id="KAJ1896665.1"/>
    </source>
</evidence>
<accession>A0ACC1IL99</accession>
<reference evidence="1" key="1">
    <citation type="submission" date="2022-07" db="EMBL/GenBank/DDBJ databases">
        <title>Phylogenomic reconstructions and comparative analyses of Kickxellomycotina fungi.</title>
        <authorList>
            <person name="Reynolds N.K."/>
            <person name="Stajich J.E."/>
            <person name="Barry K."/>
            <person name="Grigoriev I.V."/>
            <person name="Crous P."/>
            <person name="Smith M.E."/>
        </authorList>
    </citation>
    <scope>NUCLEOTIDE SEQUENCE</scope>
    <source>
        <strain evidence="1">Benny 63K</strain>
    </source>
</reference>
<evidence type="ECO:0000313" key="2">
    <source>
        <dbReference type="Proteomes" id="UP001150581"/>
    </source>
</evidence>